<dbReference type="GeneID" id="84651736"/>
<keyword evidence="8" id="KW-1185">Reference proteome</keyword>
<evidence type="ECO:0000256" key="4">
    <source>
        <dbReference type="ARBA" id="ARBA00023136"/>
    </source>
</evidence>
<evidence type="ECO:0000313" key="8">
    <source>
        <dbReference type="Proteomes" id="UP000321245"/>
    </source>
</evidence>
<feature type="transmembrane region" description="Helical" evidence="5">
    <location>
        <begin position="74"/>
        <end position="97"/>
    </location>
</feature>
<dbReference type="Pfam" id="PF07291">
    <property type="entry name" value="MauE"/>
    <property type="match status" value="1"/>
</dbReference>
<dbReference type="InterPro" id="IPR009908">
    <property type="entry name" value="Methylamine_util_MauE"/>
</dbReference>
<feature type="transmembrane region" description="Helical" evidence="5">
    <location>
        <begin position="45"/>
        <end position="67"/>
    </location>
</feature>
<comment type="subcellular location">
    <subcellularLocation>
        <location evidence="1">Membrane</location>
        <topology evidence="1">Multi-pass membrane protein</topology>
    </subcellularLocation>
</comment>
<feature type="transmembrane region" description="Helical" evidence="5">
    <location>
        <begin position="142"/>
        <end position="162"/>
    </location>
</feature>
<evidence type="ECO:0000256" key="1">
    <source>
        <dbReference type="ARBA" id="ARBA00004141"/>
    </source>
</evidence>
<sequence length="489" mass="55984">MKSIRHIVPIIISYLFILLFVYASLSKAREFGDFQLQLGQSPLLGAFAVPVSYGVISLELFISLLLAIDRVRKIGLYLAYILMVMFTAYIIIILHFTSFTPCSCGGVLESLGWTEHLIFNSVFVLLTGWAIVLMEDKPLKKVIFRLLLLLLLGTFIITAIFLSSENEIKQNNAFQRKYIPHGLEKVGEYTLPSNSYYIAGIDDKTIYLGNYMAPLYLKLIDIDLKTEKEIRVEIENTELPYKRVKMVVKPPYFFLGDGTVPVLFSGNTTSWKAKTFSQNDAYYMQYAILDSLHLAITTTSTQTKANTLGVLRKNNDSIEVTLNNTILEKQVDGMFDTDGILLDNSQGKTVYVYYYRNSYVVADHKLKQEITGKTIDTISKAQIDVAFYEKKDQYKLGGKSTIVNKYATTFGDYLFINSDRLGKYEEDEVLKSAAIIDMYNTSNNTYLQSFYFYHQPNQKLLELKTYKNLLIGIVDNTLWVYTLDKKYYQ</sequence>
<organism evidence="7 8">
    <name type="scientific">Empedobacter brevis NBRC 14943 = ATCC 43319</name>
    <dbReference type="NCBI Taxonomy" id="1218108"/>
    <lineage>
        <taxon>Bacteria</taxon>
        <taxon>Pseudomonadati</taxon>
        <taxon>Bacteroidota</taxon>
        <taxon>Flavobacteriia</taxon>
        <taxon>Flavobacteriales</taxon>
        <taxon>Weeksellaceae</taxon>
        <taxon>Empedobacter</taxon>
    </lineage>
</organism>
<evidence type="ECO:0000256" key="3">
    <source>
        <dbReference type="ARBA" id="ARBA00022989"/>
    </source>
</evidence>
<protein>
    <recommendedName>
        <fullName evidence="6">Methylamine utilisation protein MauE domain-containing protein</fullName>
    </recommendedName>
</protein>
<dbReference type="EMBL" id="BJXC01000019">
    <property type="protein sequence ID" value="GEM52735.1"/>
    <property type="molecule type" value="Genomic_DNA"/>
</dbReference>
<dbReference type="AlphaFoldDB" id="A0A511NIU5"/>
<dbReference type="Proteomes" id="UP000321245">
    <property type="component" value="Unassembled WGS sequence"/>
</dbReference>
<dbReference type="OrthoDB" id="673785at2"/>
<gene>
    <name evidence="7" type="ORF">EB1_25250</name>
</gene>
<comment type="caution">
    <text evidence="7">The sequence shown here is derived from an EMBL/GenBank/DDBJ whole genome shotgun (WGS) entry which is preliminary data.</text>
</comment>
<feature type="transmembrane region" description="Helical" evidence="5">
    <location>
        <begin position="7"/>
        <end position="25"/>
    </location>
</feature>
<keyword evidence="2 5" id="KW-0812">Transmembrane</keyword>
<reference evidence="7 8" key="1">
    <citation type="submission" date="2019-07" db="EMBL/GenBank/DDBJ databases">
        <title>Whole genome shotgun sequence of Empedobacter brevis NBRC 14943.</title>
        <authorList>
            <person name="Hosoyama A."/>
            <person name="Uohara A."/>
            <person name="Ohji S."/>
            <person name="Ichikawa N."/>
        </authorList>
    </citation>
    <scope>NUCLEOTIDE SEQUENCE [LARGE SCALE GENOMIC DNA]</scope>
    <source>
        <strain evidence="7 8">NBRC 14943</strain>
    </source>
</reference>
<keyword evidence="3 5" id="KW-1133">Transmembrane helix</keyword>
<evidence type="ECO:0000256" key="2">
    <source>
        <dbReference type="ARBA" id="ARBA00022692"/>
    </source>
</evidence>
<name>A0A511NIU5_9FLAO</name>
<dbReference type="GO" id="GO:0030416">
    <property type="term" value="P:methylamine metabolic process"/>
    <property type="evidence" value="ECO:0007669"/>
    <property type="project" value="InterPro"/>
</dbReference>
<dbReference type="RefSeq" id="WP_146810722.1">
    <property type="nucleotide sequence ID" value="NZ_BJXC01000019.1"/>
</dbReference>
<evidence type="ECO:0000313" key="7">
    <source>
        <dbReference type="EMBL" id="GEM52735.1"/>
    </source>
</evidence>
<proteinExistence type="predicted"/>
<accession>A0A511NIU5</accession>
<dbReference type="GO" id="GO:0016020">
    <property type="term" value="C:membrane"/>
    <property type="evidence" value="ECO:0007669"/>
    <property type="project" value="UniProtKB-SubCell"/>
</dbReference>
<feature type="domain" description="Methylamine utilisation protein MauE" evidence="6">
    <location>
        <begin position="7"/>
        <end position="132"/>
    </location>
</feature>
<keyword evidence="4 5" id="KW-0472">Membrane</keyword>
<evidence type="ECO:0000259" key="6">
    <source>
        <dbReference type="Pfam" id="PF07291"/>
    </source>
</evidence>
<feature type="transmembrane region" description="Helical" evidence="5">
    <location>
        <begin position="117"/>
        <end position="135"/>
    </location>
</feature>
<evidence type="ECO:0000256" key="5">
    <source>
        <dbReference type="SAM" id="Phobius"/>
    </source>
</evidence>
<dbReference type="STRING" id="1218108.GCA_000382425_03449"/>